<name>A0A7G1IGF2_MYCKA</name>
<keyword evidence="3" id="KW-1185">Reference proteome</keyword>
<dbReference type="AlphaFoldDB" id="A0A7G1IGF2"/>
<protein>
    <submittedName>
        <fullName evidence="2">Uncharacterized protein</fullName>
    </submittedName>
</protein>
<evidence type="ECO:0000313" key="2">
    <source>
        <dbReference type="EMBL" id="BCI88855.1"/>
    </source>
</evidence>
<reference evidence="2 3" key="1">
    <citation type="submission" date="2020-07" db="EMBL/GenBank/DDBJ databases">
        <title>Mycobacterium kansasii (former subtype) with zoonotic potential isolated from diseased indoor pet cat, Japan.</title>
        <authorList>
            <person name="Fukano H."/>
            <person name="Terazono T."/>
            <person name="Hoshino Y."/>
        </authorList>
    </citation>
    <scope>NUCLEOTIDE SEQUENCE [LARGE SCALE GENOMIC DNA]</scope>
    <source>
        <strain evidence="2 3">Kuro-I</strain>
    </source>
</reference>
<feature type="region of interest" description="Disordered" evidence="1">
    <location>
        <begin position="1"/>
        <end position="39"/>
    </location>
</feature>
<feature type="compositionally biased region" description="Polar residues" evidence="1">
    <location>
        <begin position="88"/>
        <end position="102"/>
    </location>
</feature>
<feature type="compositionally biased region" description="Basic and acidic residues" evidence="1">
    <location>
        <begin position="7"/>
        <end position="31"/>
    </location>
</feature>
<sequence>MCAARGLTERGPDRHGERKVADEPSAGDKFRGGASGAGGCDRVIGLRAGEFVFGEGGAREDSAAEPGAGPGARGLEIGGLVGIQQLQESTSPAVSRDVSPSGSGKAGKDPSLLSRNSIH</sequence>
<evidence type="ECO:0000256" key="1">
    <source>
        <dbReference type="SAM" id="MobiDB-lite"/>
    </source>
</evidence>
<dbReference type="Proteomes" id="UP000516380">
    <property type="component" value="Chromosome"/>
</dbReference>
<gene>
    <name evidence="2" type="ORF">NIIDMKKI_40610</name>
</gene>
<proteinExistence type="predicted"/>
<dbReference type="EMBL" id="AP023343">
    <property type="protein sequence ID" value="BCI88855.1"/>
    <property type="molecule type" value="Genomic_DNA"/>
</dbReference>
<feature type="region of interest" description="Disordered" evidence="1">
    <location>
        <begin position="88"/>
        <end position="119"/>
    </location>
</feature>
<organism evidence="2 3">
    <name type="scientific">Mycobacterium kansasii</name>
    <dbReference type="NCBI Taxonomy" id="1768"/>
    <lineage>
        <taxon>Bacteria</taxon>
        <taxon>Bacillati</taxon>
        <taxon>Actinomycetota</taxon>
        <taxon>Actinomycetes</taxon>
        <taxon>Mycobacteriales</taxon>
        <taxon>Mycobacteriaceae</taxon>
        <taxon>Mycobacterium</taxon>
    </lineage>
</organism>
<evidence type="ECO:0000313" key="3">
    <source>
        <dbReference type="Proteomes" id="UP000516380"/>
    </source>
</evidence>
<accession>A0A7G1IGF2</accession>